<evidence type="ECO:0000256" key="2">
    <source>
        <dbReference type="ARBA" id="ARBA00022801"/>
    </source>
</evidence>
<dbReference type="GO" id="GO:0030145">
    <property type="term" value="F:manganese ion binding"/>
    <property type="evidence" value="ECO:0007669"/>
    <property type="project" value="TreeGrafter"/>
</dbReference>
<dbReference type="PRINTS" id="PR00116">
    <property type="entry name" value="ARGINASE"/>
</dbReference>
<dbReference type="InterPro" id="IPR006035">
    <property type="entry name" value="Ureohydrolase"/>
</dbReference>
<protein>
    <submittedName>
        <fullName evidence="5">Arginase</fullName>
        <ecNumber evidence="5">3.5.3.1</ecNumber>
    </submittedName>
</protein>
<name>A0A841C4A6_9ACTN</name>
<keyword evidence="3" id="KW-0464">Manganese</keyword>
<keyword evidence="6" id="KW-1185">Reference proteome</keyword>
<dbReference type="RefSeq" id="WP_184845691.1">
    <property type="nucleotide sequence ID" value="NZ_JACHMN010000003.1"/>
</dbReference>
<dbReference type="PANTHER" id="PTHR43782">
    <property type="entry name" value="ARGINASE"/>
    <property type="match status" value="1"/>
</dbReference>
<dbReference type="Pfam" id="PF00491">
    <property type="entry name" value="Arginase"/>
    <property type="match status" value="1"/>
</dbReference>
<dbReference type="Proteomes" id="UP000587527">
    <property type="component" value="Unassembled WGS sequence"/>
</dbReference>
<evidence type="ECO:0000256" key="3">
    <source>
        <dbReference type="ARBA" id="ARBA00023211"/>
    </source>
</evidence>
<dbReference type="CDD" id="cd09999">
    <property type="entry name" value="Arginase-like_1"/>
    <property type="match status" value="1"/>
</dbReference>
<dbReference type="GO" id="GO:0004053">
    <property type="term" value="F:arginase activity"/>
    <property type="evidence" value="ECO:0007669"/>
    <property type="project" value="UniProtKB-EC"/>
</dbReference>
<keyword evidence="2 5" id="KW-0378">Hydrolase</keyword>
<dbReference type="EC" id="3.5.3.1" evidence="5"/>
<keyword evidence="1" id="KW-0479">Metal-binding</keyword>
<evidence type="ECO:0000256" key="4">
    <source>
        <dbReference type="PROSITE-ProRule" id="PRU00742"/>
    </source>
</evidence>
<gene>
    <name evidence="5" type="ORF">F4553_007407</name>
</gene>
<organism evidence="5 6">
    <name type="scientific">Allocatelliglobosispora scoriae</name>
    <dbReference type="NCBI Taxonomy" id="643052"/>
    <lineage>
        <taxon>Bacteria</taxon>
        <taxon>Bacillati</taxon>
        <taxon>Actinomycetota</taxon>
        <taxon>Actinomycetes</taxon>
        <taxon>Micromonosporales</taxon>
        <taxon>Micromonosporaceae</taxon>
        <taxon>Allocatelliglobosispora</taxon>
    </lineage>
</organism>
<dbReference type="PANTHER" id="PTHR43782:SF3">
    <property type="entry name" value="ARGINASE"/>
    <property type="match status" value="1"/>
</dbReference>
<dbReference type="EMBL" id="JACHMN010000003">
    <property type="protein sequence ID" value="MBB5873973.1"/>
    <property type="molecule type" value="Genomic_DNA"/>
</dbReference>
<dbReference type="GO" id="GO:0005829">
    <property type="term" value="C:cytosol"/>
    <property type="evidence" value="ECO:0007669"/>
    <property type="project" value="TreeGrafter"/>
</dbReference>
<comment type="caution">
    <text evidence="5">The sequence shown here is derived from an EMBL/GenBank/DDBJ whole genome shotgun (WGS) entry which is preliminary data.</text>
</comment>
<dbReference type="Gene3D" id="3.40.800.10">
    <property type="entry name" value="Ureohydrolase domain"/>
    <property type="match status" value="1"/>
</dbReference>
<reference evidence="5 6" key="1">
    <citation type="submission" date="2020-08" db="EMBL/GenBank/DDBJ databases">
        <title>Sequencing the genomes of 1000 actinobacteria strains.</title>
        <authorList>
            <person name="Klenk H.-P."/>
        </authorList>
    </citation>
    <scope>NUCLEOTIDE SEQUENCE [LARGE SCALE GENOMIC DNA]</scope>
    <source>
        <strain evidence="5 6">DSM 45362</strain>
    </source>
</reference>
<evidence type="ECO:0000256" key="1">
    <source>
        <dbReference type="ARBA" id="ARBA00022723"/>
    </source>
</evidence>
<evidence type="ECO:0000313" key="6">
    <source>
        <dbReference type="Proteomes" id="UP000587527"/>
    </source>
</evidence>
<comment type="similarity">
    <text evidence="4">Belongs to the arginase family.</text>
</comment>
<sequence>MNRILVPYHLDEHLAGLDIPSAPSTVVTAELPDGSIWERLTVLYDHVAETVGTIVAGGGRPEVYSGDCTTSLGVVAGLQRAGIAPAIVWFDAHGDVQTVETTASGYIGGMPLRVLTGYRPELIATGLGLRPVPETDVLLVDARDLDPPEAAYLESSAITVRPVSEIAAGVLPDGPIYLHLDLDVASPDDVPGLRFPVPGGPSLAEVMGAAAAIVATGRVVAVGIACTWYPGHRSAEILRPFTDDLLGA</sequence>
<accession>A0A841C4A6</accession>
<dbReference type="AlphaFoldDB" id="A0A841C4A6"/>
<proteinExistence type="inferred from homology"/>
<dbReference type="InterPro" id="IPR023696">
    <property type="entry name" value="Ureohydrolase_dom_sf"/>
</dbReference>
<evidence type="ECO:0000313" key="5">
    <source>
        <dbReference type="EMBL" id="MBB5873973.1"/>
    </source>
</evidence>
<dbReference type="SUPFAM" id="SSF52768">
    <property type="entry name" value="Arginase/deacetylase"/>
    <property type="match status" value="1"/>
</dbReference>
<dbReference type="PROSITE" id="PS51409">
    <property type="entry name" value="ARGINASE_2"/>
    <property type="match status" value="1"/>
</dbReference>